<accession>A0AAV1Z9K3</accession>
<name>A0AAV1Z9K3_9ARAC</name>
<dbReference type="Proteomes" id="UP001497382">
    <property type="component" value="Unassembled WGS sequence"/>
</dbReference>
<organism evidence="1 2">
    <name type="scientific">Larinioides sclopetarius</name>
    <dbReference type="NCBI Taxonomy" id="280406"/>
    <lineage>
        <taxon>Eukaryota</taxon>
        <taxon>Metazoa</taxon>
        <taxon>Ecdysozoa</taxon>
        <taxon>Arthropoda</taxon>
        <taxon>Chelicerata</taxon>
        <taxon>Arachnida</taxon>
        <taxon>Araneae</taxon>
        <taxon>Araneomorphae</taxon>
        <taxon>Entelegynae</taxon>
        <taxon>Araneoidea</taxon>
        <taxon>Araneidae</taxon>
        <taxon>Larinioides</taxon>
    </lineage>
</organism>
<keyword evidence="2" id="KW-1185">Reference proteome</keyword>
<protein>
    <submittedName>
        <fullName evidence="1">Uncharacterized protein</fullName>
    </submittedName>
</protein>
<sequence>MLEDFRQLIVPVSTYPHPPGHQAIPL</sequence>
<evidence type="ECO:0000313" key="1">
    <source>
        <dbReference type="EMBL" id="CAL1266992.1"/>
    </source>
</evidence>
<dbReference type="AlphaFoldDB" id="A0AAV1Z9K3"/>
<comment type="caution">
    <text evidence="1">The sequence shown here is derived from an EMBL/GenBank/DDBJ whole genome shotgun (WGS) entry which is preliminary data.</text>
</comment>
<dbReference type="EMBL" id="CAXIEN010000025">
    <property type="protein sequence ID" value="CAL1266992.1"/>
    <property type="molecule type" value="Genomic_DNA"/>
</dbReference>
<gene>
    <name evidence="1" type="ORF">LARSCL_LOCUS3396</name>
</gene>
<evidence type="ECO:0000313" key="2">
    <source>
        <dbReference type="Proteomes" id="UP001497382"/>
    </source>
</evidence>
<reference evidence="1 2" key="1">
    <citation type="submission" date="2024-04" db="EMBL/GenBank/DDBJ databases">
        <authorList>
            <person name="Rising A."/>
            <person name="Reimegard J."/>
            <person name="Sonavane S."/>
            <person name="Akerstrom W."/>
            <person name="Nylinder S."/>
            <person name="Hedman E."/>
            <person name="Kallberg Y."/>
        </authorList>
    </citation>
    <scope>NUCLEOTIDE SEQUENCE [LARGE SCALE GENOMIC DNA]</scope>
</reference>
<proteinExistence type="predicted"/>